<feature type="domain" description="Spore coat protein U/FanG" evidence="2">
    <location>
        <begin position="26"/>
        <end position="159"/>
    </location>
</feature>
<dbReference type="RefSeq" id="WP_223674148.1">
    <property type="nucleotide sequence ID" value="NZ_JAINZW010000001.1"/>
</dbReference>
<comment type="caution">
    <text evidence="3">The sequence shown here is derived from an EMBL/GenBank/DDBJ whole genome shotgun (WGS) entry which is preliminary data.</text>
</comment>
<protein>
    <submittedName>
        <fullName evidence="3">Spore coat protein U domain-containing protein</fullName>
    </submittedName>
</protein>
<reference evidence="3 4" key="1">
    <citation type="submission" date="2021-09" db="EMBL/GenBank/DDBJ databases">
        <title>Lysobacter sp. 13A isolated from the river sediment.</title>
        <authorList>
            <person name="Liu H."/>
            <person name="Li S."/>
            <person name="Mao S."/>
        </authorList>
    </citation>
    <scope>NUCLEOTIDE SEQUENCE [LARGE SCALE GENOMIC DNA]</scope>
    <source>
        <strain evidence="3 4">13A</strain>
    </source>
</reference>
<dbReference type="PANTHER" id="PTHR37089">
    <property type="entry name" value="PROTEIN U-RELATED"/>
    <property type="match status" value="1"/>
</dbReference>
<feature type="signal peptide" evidence="1">
    <location>
        <begin position="1"/>
        <end position="22"/>
    </location>
</feature>
<sequence>MSVFTRTALAAALLAAAPMAFAATDTDTMTVSIEIENACTVDAQDMAFGAQSDLSAGLNSSADVTVDCTNQGAINVAFSAGSSGDFANRTMQGPSGATIDYQLYDAASGGQVLGDGTNSTATFSGTSTGTTVDTFTVYGIVPAQGAKPVGNYSDSITATLTY</sequence>
<dbReference type="Pfam" id="PF05229">
    <property type="entry name" value="SCPU"/>
    <property type="match status" value="1"/>
</dbReference>
<keyword evidence="3" id="KW-0946">Virion</keyword>
<dbReference type="InterPro" id="IPR007893">
    <property type="entry name" value="Spore_coat_U/FanG"/>
</dbReference>
<evidence type="ECO:0000259" key="2">
    <source>
        <dbReference type="Pfam" id="PF05229"/>
    </source>
</evidence>
<gene>
    <name evidence="3" type="ORF">K6753_00040</name>
</gene>
<keyword evidence="3" id="KW-0167">Capsid protein</keyword>
<name>A0ABS7T230_9GAMM</name>
<keyword evidence="4" id="KW-1185">Reference proteome</keyword>
<evidence type="ECO:0000313" key="4">
    <source>
        <dbReference type="Proteomes" id="UP001430954"/>
    </source>
</evidence>
<evidence type="ECO:0000256" key="1">
    <source>
        <dbReference type="SAM" id="SignalP"/>
    </source>
</evidence>
<evidence type="ECO:0000313" key="3">
    <source>
        <dbReference type="EMBL" id="MBZ4037922.1"/>
    </source>
</evidence>
<dbReference type="Proteomes" id="UP001430954">
    <property type="component" value="Unassembled WGS sequence"/>
</dbReference>
<accession>A0ABS7T230</accession>
<keyword evidence="1" id="KW-0732">Signal</keyword>
<dbReference type="EMBL" id="JAINZW010000001">
    <property type="protein sequence ID" value="MBZ4037922.1"/>
    <property type="molecule type" value="Genomic_DNA"/>
</dbReference>
<dbReference type="PANTHER" id="PTHR37089:SF4">
    <property type="entry name" value="EXPORTED PROTEIN"/>
    <property type="match status" value="1"/>
</dbReference>
<organism evidence="3 4">
    <name type="scientific">Novilysobacter selenitireducens</name>
    <dbReference type="NCBI Taxonomy" id="2872639"/>
    <lineage>
        <taxon>Bacteria</taxon>
        <taxon>Pseudomonadati</taxon>
        <taxon>Pseudomonadota</taxon>
        <taxon>Gammaproteobacteria</taxon>
        <taxon>Lysobacterales</taxon>
        <taxon>Lysobacteraceae</taxon>
        <taxon>Novilysobacter</taxon>
    </lineage>
</organism>
<proteinExistence type="predicted"/>
<feature type="chain" id="PRO_5046308578" evidence="1">
    <location>
        <begin position="23"/>
        <end position="162"/>
    </location>
</feature>
<dbReference type="InterPro" id="IPR053167">
    <property type="entry name" value="Spore_coat_component"/>
</dbReference>
<dbReference type="SMART" id="SM00972">
    <property type="entry name" value="SCPU"/>
    <property type="match status" value="1"/>
</dbReference>